<feature type="region of interest" description="Disordered" evidence="1">
    <location>
        <begin position="1"/>
        <end position="54"/>
    </location>
</feature>
<evidence type="ECO:0000256" key="1">
    <source>
        <dbReference type="SAM" id="MobiDB-lite"/>
    </source>
</evidence>
<comment type="caution">
    <text evidence="2">The sequence shown here is derived from an EMBL/GenBank/DDBJ whole genome shotgun (WGS) entry which is preliminary data.</text>
</comment>
<keyword evidence="3" id="KW-1185">Reference proteome</keyword>
<dbReference type="EMBL" id="JAQJAN010000019">
    <property type="protein sequence ID" value="KAJ5708898.1"/>
    <property type="molecule type" value="Genomic_DNA"/>
</dbReference>
<evidence type="ECO:0000313" key="3">
    <source>
        <dbReference type="Proteomes" id="UP001215712"/>
    </source>
</evidence>
<reference evidence="2" key="1">
    <citation type="journal article" date="2023" name="IMA Fungus">
        <title>Comparative genomic study of the Penicillium genus elucidates a diverse pangenome and 15 lateral gene transfer events.</title>
        <authorList>
            <person name="Petersen C."/>
            <person name="Sorensen T."/>
            <person name="Nielsen M.R."/>
            <person name="Sondergaard T.E."/>
            <person name="Sorensen J.L."/>
            <person name="Fitzpatrick D.A."/>
            <person name="Frisvad J.C."/>
            <person name="Nielsen K.L."/>
        </authorList>
    </citation>
    <scope>NUCLEOTIDE SEQUENCE</scope>
    <source>
        <strain evidence="2">IBT 17514</strain>
    </source>
</reference>
<proteinExistence type="predicted"/>
<name>A0AAD6HCL9_9EURO</name>
<evidence type="ECO:0000313" key="2">
    <source>
        <dbReference type="EMBL" id="KAJ5708898.1"/>
    </source>
</evidence>
<organism evidence="2 3">
    <name type="scientific">Penicillium malachiteum</name>
    <dbReference type="NCBI Taxonomy" id="1324776"/>
    <lineage>
        <taxon>Eukaryota</taxon>
        <taxon>Fungi</taxon>
        <taxon>Dikarya</taxon>
        <taxon>Ascomycota</taxon>
        <taxon>Pezizomycotina</taxon>
        <taxon>Eurotiomycetes</taxon>
        <taxon>Eurotiomycetidae</taxon>
        <taxon>Eurotiales</taxon>
        <taxon>Aspergillaceae</taxon>
        <taxon>Penicillium</taxon>
    </lineage>
</organism>
<protein>
    <submittedName>
        <fullName evidence="2">Uncharacterized protein</fullName>
    </submittedName>
</protein>
<accession>A0AAD6HCL9</accession>
<gene>
    <name evidence="2" type="ORF">N7493_010232</name>
</gene>
<feature type="compositionally biased region" description="Basic and acidic residues" evidence="1">
    <location>
        <begin position="37"/>
        <end position="50"/>
    </location>
</feature>
<reference evidence="2" key="2">
    <citation type="submission" date="2023-01" db="EMBL/GenBank/DDBJ databases">
        <authorList>
            <person name="Petersen C."/>
        </authorList>
    </citation>
    <scope>NUCLEOTIDE SEQUENCE</scope>
    <source>
        <strain evidence="2">IBT 17514</strain>
    </source>
</reference>
<sequence>MHFKRVKAILSGKPQPESNDGSKTKIVNLKPKPPSNNERKDQDAKQEEIIPTHPIIESDLSKNSEDLWVIAETQLKDDAKVKQLLERAAEIVKGWGFELTTDGKDSRQKLTKFLDARVADLEDKKWTI</sequence>
<dbReference type="AlphaFoldDB" id="A0AAD6HCL9"/>
<dbReference type="Proteomes" id="UP001215712">
    <property type="component" value="Unassembled WGS sequence"/>
</dbReference>